<accession>A0A6G1HTS0</accession>
<dbReference type="GO" id="GO:0005739">
    <property type="term" value="C:mitochondrion"/>
    <property type="evidence" value="ECO:0007669"/>
    <property type="project" value="TreeGrafter"/>
</dbReference>
<dbReference type="AlphaFoldDB" id="A0A6G1HTS0"/>
<dbReference type="GO" id="GO:0016491">
    <property type="term" value="F:oxidoreductase activity"/>
    <property type="evidence" value="ECO:0007669"/>
    <property type="project" value="InterPro"/>
</dbReference>
<evidence type="ECO:0000259" key="1">
    <source>
        <dbReference type="SMART" id="SM00829"/>
    </source>
</evidence>
<gene>
    <name evidence="2" type="ORF">EJ06DRAFT_78433</name>
</gene>
<dbReference type="Gene3D" id="3.90.180.10">
    <property type="entry name" value="Medium-chain alcohol dehydrogenases, catalytic domain"/>
    <property type="match status" value="1"/>
</dbReference>
<dbReference type="SUPFAM" id="SSF50129">
    <property type="entry name" value="GroES-like"/>
    <property type="match status" value="1"/>
</dbReference>
<sequence length="311" mass="32086">MATIDLPATVPTILQPSPDSDKLILTSLPPPTPDEVNTHLLRILATAPCPGELTWASAFPTAVFPPGQDSTTRPLVPGPDLVGIVLSSPADSKFQPGTRVFSRTPALRPGNARKYATAPEHELAAVPEGLSDEMAVATPMGAETGWQGLFVHGGLAPPMESDAEARNKDRSVFVTGASGAVGGWAVQLARAVGVGRIVGVCSGANVDFVKGLGATEVIDYRATSVADWVASGGGKVDLVLDCVGGAMLSQSWHAVRQGGRVVSIVGDPEGVRPEGVGVGAEGCFFIMESVGGQLEEVARLIERGVVRPVVD</sequence>
<dbReference type="Gene3D" id="3.40.50.720">
    <property type="entry name" value="NAD(P)-binding Rossmann-like Domain"/>
    <property type="match status" value="1"/>
</dbReference>
<dbReference type="InterPro" id="IPR020843">
    <property type="entry name" value="ER"/>
</dbReference>
<feature type="domain" description="Enoyl reductase (ER)" evidence="1">
    <location>
        <begin position="51"/>
        <end position="311"/>
    </location>
</feature>
<dbReference type="InterPro" id="IPR011032">
    <property type="entry name" value="GroES-like_sf"/>
</dbReference>
<dbReference type="InterPro" id="IPR036291">
    <property type="entry name" value="NAD(P)-bd_dom_sf"/>
</dbReference>
<dbReference type="PANTHER" id="PTHR11695">
    <property type="entry name" value="ALCOHOL DEHYDROGENASE RELATED"/>
    <property type="match status" value="1"/>
</dbReference>
<dbReference type="PANTHER" id="PTHR11695:SF647">
    <property type="entry name" value="ENOYL REDUCTASE (ER) DOMAIN-CONTAINING PROTEIN"/>
    <property type="match status" value="1"/>
</dbReference>
<keyword evidence="3" id="KW-1185">Reference proteome</keyword>
<dbReference type="Proteomes" id="UP000799640">
    <property type="component" value="Unassembled WGS sequence"/>
</dbReference>
<dbReference type="SUPFAM" id="SSF51735">
    <property type="entry name" value="NAD(P)-binding Rossmann-fold domains"/>
    <property type="match status" value="1"/>
</dbReference>
<dbReference type="InterPro" id="IPR050700">
    <property type="entry name" value="YIM1/Zinc_Alcohol_DH_Fams"/>
</dbReference>
<reference evidence="2" key="1">
    <citation type="journal article" date="2020" name="Stud. Mycol.">
        <title>101 Dothideomycetes genomes: a test case for predicting lifestyles and emergence of pathogens.</title>
        <authorList>
            <person name="Haridas S."/>
            <person name="Albert R."/>
            <person name="Binder M."/>
            <person name="Bloem J."/>
            <person name="Labutti K."/>
            <person name="Salamov A."/>
            <person name="Andreopoulos B."/>
            <person name="Baker S."/>
            <person name="Barry K."/>
            <person name="Bills G."/>
            <person name="Bluhm B."/>
            <person name="Cannon C."/>
            <person name="Castanera R."/>
            <person name="Culley D."/>
            <person name="Daum C."/>
            <person name="Ezra D."/>
            <person name="Gonzalez J."/>
            <person name="Henrissat B."/>
            <person name="Kuo A."/>
            <person name="Liang C."/>
            <person name="Lipzen A."/>
            <person name="Lutzoni F."/>
            <person name="Magnuson J."/>
            <person name="Mondo S."/>
            <person name="Nolan M."/>
            <person name="Ohm R."/>
            <person name="Pangilinan J."/>
            <person name="Park H.-J."/>
            <person name="Ramirez L."/>
            <person name="Alfaro M."/>
            <person name="Sun H."/>
            <person name="Tritt A."/>
            <person name="Yoshinaga Y."/>
            <person name="Zwiers L.-H."/>
            <person name="Turgeon B."/>
            <person name="Goodwin S."/>
            <person name="Spatafora J."/>
            <person name="Crous P."/>
            <person name="Grigoriev I."/>
        </authorList>
    </citation>
    <scope>NUCLEOTIDE SEQUENCE</scope>
    <source>
        <strain evidence="2">CBS 262.69</strain>
    </source>
</reference>
<feature type="non-terminal residue" evidence="2">
    <location>
        <position position="311"/>
    </location>
</feature>
<evidence type="ECO:0000313" key="2">
    <source>
        <dbReference type="EMBL" id="KAF2399266.1"/>
    </source>
</evidence>
<proteinExistence type="predicted"/>
<organism evidence="2 3">
    <name type="scientific">Trichodelitschia bisporula</name>
    <dbReference type="NCBI Taxonomy" id="703511"/>
    <lineage>
        <taxon>Eukaryota</taxon>
        <taxon>Fungi</taxon>
        <taxon>Dikarya</taxon>
        <taxon>Ascomycota</taxon>
        <taxon>Pezizomycotina</taxon>
        <taxon>Dothideomycetes</taxon>
        <taxon>Dothideomycetes incertae sedis</taxon>
        <taxon>Phaeotrichales</taxon>
        <taxon>Phaeotrichaceae</taxon>
        <taxon>Trichodelitschia</taxon>
    </lineage>
</organism>
<evidence type="ECO:0000313" key="3">
    <source>
        <dbReference type="Proteomes" id="UP000799640"/>
    </source>
</evidence>
<dbReference type="Pfam" id="PF13602">
    <property type="entry name" value="ADH_zinc_N_2"/>
    <property type="match status" value="1"/>
</dbReference>
<dbReference type="CDD" id="cd05289">
    <property type="entry name" value="MDR_like_2"/>
    <property type="match status" value="1"/>
</dbReference>
<dbReference type="EMBL" id="ML996698">
    <property type="protein sequence ID" value="KAF2399266.1"/>
    <property type="molecule type" value="Genomic_DNA"/>
</dbReference>
<dbReference type="OrthoDB" id="3509362at2759"/>
<name>A0A6G1HTS0_9PEZI</name>
<dbReference type="SMART" id="SM00829">
    <property type="entry name" value="PKS_ER"/>
    <property type="match status" value="1"/>
</dbReference>
<protein>
    <submittedName>
        <fullName evidence="2">NAD(P)-binding protein</fullName>
    </submittedName>
</protein>